<feature type="transmembrane region" description="Helical" evidence="1">
    <location>
        <begin position="214"/>
        <end position="233"/>
    </location>
</feature>
<evidence type="ECO:0000313" key="3">
    <source>
        <dbReference type="Proteomes" id="UP000763557"/>
    </source>
</evidence>
<keyword evidence="1" id="KW-0472">Membrane</keyword>
<proteinExistence type="predicted"/>
<feature type="transmembrane region" description="Helical" evidence="1">
    <location>
        <begin position="95"/>
        <end position="117"/>
    </location>
</feature>
<evidence type="ECO:0008006" key="4">
    <source>
        <dbReference type="Google" id="ProtNLM"/>
    </source>
</evidence>
<keyword evidence="1" id="KW-0812">Transmembrane</keyword>
<feature type="transmembrane region" description="Helical" evidence="1">
    <location>
        <begin position="7"/>
        <end position="27"/>
    </location>
</feature>
<feature type="transmembrane region" description="Helical" evidence="1">
    <location>
        <begin position="123"/>
        <end position="145"/>
    </location>
</feature>
<sequence>MIELRRSAGLWTGLLIFVISVGLFYALPGPWSKGMDAWTEEWTSLAMWQRWLLNMTWPLALGAGAWQGRRDRRSKMDELLATTSRSPFTRAVPPVAAMCVGVAGAYLAIFLVGAVQVAGNAGYFSAAWLPIMIVGVLSVIAAALAGMGIGRVFPFLLTAPILAVLGLAAMVITLTGGPGTGSALENTVSQQVALLSPVFDPPDVFTTVSAEVNLVQGLWFIGLAVTGFGLLTLAGDKARLLALVPALAALAIALPSLPSQGGVFETDTSAAALVCEDQVCVSRIHEDHLPEVLGPAKQALSQLAKLPGAPTRVEEARMPSWDMDSLPKSADVVYFHFDDWEFKRDSRRTILAGPALARCDTWDKSVVSSAKRTVVASWFDGKFEPVRPSVPPNPEVMAVAEPMWQALQALPADQQPAHVASLRATAREC</sequence>
<organism evidence="2 3">
    <name type="scientific">Kibdelosporangium persicum</name>
    <dbReference type="NCBI Taxonomy" id="2698649"/>
    <lineage>
        <taxon>Bacteria</taxon>
        <taxon>Bacillati</taxon>
        <taxon>Actinomycetota</taxon>
        <taxon>Actinomycetes</taxon>
        <taxon>Pseudonocardiales</taxon>
        <taxon>Pseudonocardiaceae</taxon>
        <taxon>Kibdelosporangium</taxon>
    </lineage>
</organism>
<feature type="transmembrane region" description="Helical" evidence="1">
    <location>
        <begin position="152"/>
        <end position="174"/>
    </location>
</feature>
<gene>
    <name evidence="2" type="ORF">GC106_29090</name>
</gene>
<dbReference type="EMBL" id="JAAATY010000007">
    <property type="protein sequence ID" value="NRN65698.1"/>
    <property type="molecule type" value="Genomic_DNA"/>
</dbReference>
<name>A0ABX2F4B1_9PSEU</name>
<evidence type="ECO:0000256" key="1">
    <source>
        <dbReference type="SAM" id="Phobius"/>
    </source>
</evidence>
<evidence type="ECO:0000313" key="2">
    <source>
        <dbReference type="EMBL" id="NRN65698.1"/>
    </source>
</evidence>
<keyword evidence="1" id="KW-1133">Transmembrane helix</keyword>
<dbReference type="Proteomes" id="UP000763557">
    <property type="component" value="Unassembled WGS sequence"/>
</dbReference>
<reference evidence="2 3" key="1">
    <citation type="submission" date="2020-01" db="EMBL/GenBank/DDBJ databases">
        <title>Kibdelosporangium persica a novel Actinomycetes from a hot desert in Iran.</title>
        <authorList>
            <person name="Safaei N."/>
            <person name="Zaburannyi N."/>
            <person name="Mueller R."/>
            <person name="Wink J."/>
        </authorList>
    </citation>
    <scope>NUCLEOTIDE SEQUENCE [LARGE SCALE GENOMIC DNA]</scope>
    <source>
        <strain evidence="2 3">4NS15</strain>
    </source>
</reference>
<feature type="transmembrane region" description="Helical" evidence="1">
    <location>
        <begin position="47"/>
        <end position="66"/>
    </location>
</feature>
<feature type="transmembrane region" description="Helical" evidence="1">
    <location>
        <begin position="240"/>
        <end position="257"/>
    </location>
</feature>
<keyword evidence="3" id="KW-1185">Reference proteome</keyword>
<protein>
    <recommendedName>
        <fullName evidence="4">ABC transporter permease</fullName>
    </recommendedName>
</protein>
<accession>A0ABX2F4B1</accession>
<comment type="caution">
    <text evidence="2">The sequence shown here is derived from an EMBL/GenBank/DDBJ whole genome shotgun (WGS) entry which is preliminary data.</text>
</comment>